<dbReference type="PANTHER" id="PTHR45947">
    <property type="entry name" value="SULFOQUINOVOSYL TRANSFERASE SQD2"/>
    <property type="match status" value="1"/>
</dbReference>
<keyword evidence="2" id="KW-0808">Transferase</keyword>
<keyword evidence="3" id="KW-1185">Reference proteome</keyword>
<evidence type="ECO:0000259" key="1">
    <source>
        <dbReference type="Pfam" id="PF13439"/>
    </source>
</evidence>
<protein>
    <submittedName>
        <fullName evidence="2">Glycosyl transferase</fullName>
    </submittedName>
</protein>
<dbReference type="CDD" id="cd03801">
    <property type="entry name" value="GT4_PimA-like"/>
    <property type="match status" value="1"/>
</dbReference>
<dbReference type="RefSeq" id="WP_088865896.1">
    <property type="nucleotide sequence ID" value="NZ_CP015106.1"/>
</dbReference>
<organism evidence="2 3">
    <name type="scientific">Thermococcus radiotolerans</name>
    <dbReference type="NCBI Taxonomy" id="187880"/>
    <lineage>
        <taxon>Archaea</taxon>
        <taxon>Methanobacteriati</taxon>
        <taxon>Methanobacteriota</taxon>
        <taxon>Thermococci</taxon>
        <taxon>Thermococcales</taxon>
        <taxon>Thermococcaceae</taxon>
        <taxon>Thermococcus</taxon>
    </lineage>
</organism>
<dbReference type="AlphaFoldDB" id="A0A2Z2N7B0"/>
<name>A0A2Z2N7B0_9EURY</name>
<dbReference type="InterPro" id="IPR028098">
    <property type="entry name" value="Glyco_trans_4-like_N"/>
</dbReference>
<dbReference type="KEGG" id="trl:A3L10_00420"/>
<dbReference type="Pfam" id="PF13439">
    <property type="entry name" value="Glyco_transf_4"/>
    <property type="match status" value="1"/>
</dbReference>
<gene>
    <name evidence="2" type="ORF">A3L10_00420</name>
</gene>
<dbReference type="Pfam" id="PF13692">
    <property type="entry name" value="Glyco_trans_1_4"/>
    <property type="match status" value="1"/>
</dbReference>
<evidence type="ECO:0000313" key="2">
    <source>
        <dbReference type="EMBL" id="ASJ13666.1"/>
    </source>
</evidence>
<dbReference type="Proteomes" id="UP000250085">
    <property type="component" value="Chromosome"/>
</dbReference>
<proteinExistence type="predicted"/>
<dbReference type="Gene3D" id="3.40.50.2000">
    <property type="entry name" value="Glycogen Phosphorylase B"/>
    <property type="match status" value="2"/>
</dbReference>
<evidence type="ECO:0000313" key="3">
    <source>
        <dbReference type="Proteomes" id="UP000250085"/>
    </source>
</evidence>
<dbReference type="GeneID" id="33327265"/>
<reference evidence="2 3" key="1">
    <citation type="submission" date="2016-04" db="EMBL/GenBank/DDBJ databases">
        <title>Complete genome sequence of Thermococcus radiotolerans type strain EJ2.</title>
        <authorList>
            <person name="Oger P.M."/>
        </authorList>
    </citation>
    <scope>NUCLEOTIDE SEQUENCE [LARGE SCALE GENOMIC DNA]</scope>
    <source>
        <strain evidence="2 3">EJ2</strain>
    </source>
</reference>
<dbReference type="InterPro" id="IPR050194">
    <property type="entry name" value="Glycosyltransferase_grp1"/>
</dbReference>
<accession>A0A2Z2N7B0</accession>
<dbReference type="EMBL" id="CP015106">
    <property type="protein sequence ID" value="ASJ13666.1"/>
    <property type="molecule type" value="Genomic_DNA"/>
</dbReference>
<dbReference type="SUPFAM" id="SSF53756">
    <property type="entry name" value="UDP-Glycosyltransferase/glycogen phosphorylase"/>
    <property type="match status" value="1"/>
</dbReference>
<dbReference type="GO" id="GO:0016757">
    <property type="term" value="F:glycosyltransferase activity"/>
    <property type="evidence" value="ECO:0007669"/>
    <property type="project" value="TreeGrafter"/>
</dbReference>
<sequence>MRILMVGHYPPHGGGVANHLDNLVRELRKRHEVHVLTYGPVEPRSFEAEFVHQVTVPPVYGIRGTTFALLGAKKICRLHREFDFDLIHAHFVGTTSYAAVLAKERTGLSLVVTAHGSDLEHTAKLTLGRFYVKRTLANADAVIAVSHWLAGKAASLGAGRVRVVPNGVKPLQPAEGRREYITFIGALRDYKSPETFIELARVFPNEKFLVVGDGPLRRRLQATAPPNVEFAGYRHDVGAVLSRSRLLVLPSRREGFGLVVLEANSLGVPAVGRRVSAIPELIREGKNGLTFESFEELVNAVKRLLEPKFNARAGALGRKIAGLYTWSAVAREVERVYEEVAG</sequence>
<dbReference type="PANTHER" id="PTHR45947:SF3">
    <property type="entry name" value="SULFOQUINOVOSYL TRANSFERASE SQD2"/>
    <property type="match status" value="1"/>
</dbReference>
<feature type="domain" description="Glycosyltransferase subfamily 4-like N-terminal" evidence="1">
    <location>
        <begin position="14"/>
        <end position="169"/>
    </location>
</feature>
<dbReference type="OrthoDB" id="132546at2157"/>